<sequence length="590" mass="61993">MKKSLKKTLFAGVAALSFVAVAGVSSTNASAKSYAKVTSNKALTSDATTRNVTFTGTTALYTKAGTLKGAKTVATKTTLAGLKNSKQGQKNFRAYRVATTNRGSVYYKVVSFDKTYRGWIYGGKSVTAFAGGIASFNTTTAPAAAANTSSSASSASINTQGKTTALTDAQKNATYKITKAGTANDGTATTYTYPAWTEYRKGRTVTDATPYANDTFKVTDATTRTREGDLWVKIADTNATNGQKINGWIKYSALTATAQTPAKTPAQTPVASNAIRLNFVDQSGKSIATLDYTKPGTNVQKDTAFGELKVDHLSSSAFSWQITDYTDLNNKIHNALAGTGYEFNLSNSANQSVVAQAKTGETTNISLVKGDTVFQKLQVNTYATTDGGNASAKPATDTASHAASHDKAAKVKGDTLPTNLFQGKVTLTGSVTPNAKITLDSTTIKPDGTLTDDAVTKLVQAAIVRDTDGTKLAAVNNDIEAEAAQTYVAPASLNATDLFGGLRNASFSGTDVMNYLAKHTTLQTLKSGIYPVFDKNGNIDHFAQLTLNAKNAFGGTFGQTSPASVFYSYDAPVKVTFPTATTNNGFSPLV</sequence>
<evidence type="ECO:0000256" key="1">
    <source>
        <dbReference type="SAM" id="MobiDB-lite"/>
    </source>
</evidence>
<reference evidence="3 4" key="1">
    <citation type="submission" date="2017-04" db="EMBL/GenBank/DDBJ databases">
        <title>Kefir bacterial isolates.</title>
        <authorList>
            <person name="Kim Y."/>
            <person name="Blasche S."/>
            <person name="Patil K.R."/>
        </authorList>
    </citation>
    <scope>NUCLEOTIDE SEQUENCE [LARGE SCALE GENOMIC DNA]</scope>
    <source>
        <strain evidence="3 4">OG2</strain>
    </source>
</reference>
<dbReference type="AlphaFoldDB" id="A0A269Y507"/>
<dbReference type="RefSeq" id="WP_095354917.1">
    <property type="nucleotide sequence ID" value="NZ_NCXI01000061.1"/>
</dbReference>
<dbReference type="EMBL" id="NCXI01000061">
    <property type="protein sequence ID" value="PAK80211.1"/>
    <property type="molecule type" value="Genomic_DNA"/>
</dbReference>
<accession>A0A269Y507</accession>
<feature type="chain" id="PRO_5039274128" evidence="2">
    <location>
        <begin position="23"/>
        <end position="590"/>
    </location>
</feature>
<protein>
    <submittedName>
        <fullName evidence="3">S-layer protein</fullName>
    </submittedName>
</protein>
<feature type="signal peptide" evidence="2">
    <location>
        <begin position="1"/>
        <end position="22"/>
    </location>
</feature>
<name>A0A269Y507_9LACO</name>
<comment type="caution">
    <text evidence="3">The sequence shown here is derived from an EMBL/GenBank/DDBJ whole genome shotgun (WGS) entry which is preliminary data.</text>
</comment>
<gene>
    <name evidence="3" type="ORF">B8W98_08360</name>
</gene>
<evidence type="ECO:0000256" key="2">
    <source>
        <dbReference type="SAM" id="SignalP"/>
    </source>
</evidence>
<dbReference type="Proteomes" id="UP000216802">
    <property type="component" value="Unassembled WGS sequence"/>
</dbReference>
<evidence type="ECO:0000313" key="3">
    <source>
        <dbReference type="EMBL" id="PAK80211.1"/>
    </source>
</evidence>
<proteinExistence type="predicted"/>
<organism evidence="3 4">
    <name type="scientific">Lentilactobacillus parakefiri</name>
    <dbReference type="NCBI Taxonomy" id="152332"/>
    <lineage>
        <taxon>Bacteria</taxon>
        <taxon>Bacillati</taxon>
        <taxon>Bacillota</taxon>
        <taxon>Bacilli</taxon>
        <taxon>Lactobacillales</taxon>
        <taxon>Lactobacillaceae</taxon>
        <taxon>Lentilactobacillus</taxon>
    </lineage>
</organism>
<feature type="region of interest" description="Disordered" evidence="1">
    <location>
        <begin position="385"/>
        <end position="409"/>
    </location>
</feature>
<keyword evidence="2" id="KW-0732">Signal</keyword>
<evidence type="ECO:0000313" key="4">
    <source>
        <dbReference type="Proteomes" id="UP000216802"/>
    </source>
</evidence>